<dbReference type="EMBL" id="FQWD01000001">
    <property type="protein sequence ID" value="SHF85527.1"/>
    <property type="molecule type" value="Genomic_DNA"/>
</dbReference>
<dbReference type="Gene3D" id="1.20.1600.10">
    <property type="entry name" value="Outer membrane efflux proteins (OEP)"/>
    <property type="match status" value="1"/>
</dbReference>
<organism evidence="2 3">
    <name type="scientific">Marisediminitalea aggregata</name>
    <dbReference type="NCBI Taxonomy" id="634436"/>
    <lineage>
        <taxon>Bacteria</taxon>
        <taxon>Pseudomonadati</taxon>
        <taxon>Pseudomonadota</taxon>
        <taxon>Gammaproteobacteria</taxon>
        <taxon>Alteromonadales</taxon>
        <taxon>Alteromonadaceae</taxon>
        <taxon>Marisediminitalea</taxon>
    </lineage>
</organism>
<dbReference type="OrthoDB" id="9791261at2"/>
<keyword evidence="1" id="KW-0732">Signal</keyword>
<evidence type="ECO:0000313" key="3">
    <source>
        <dbReference type="Proteomes" id="UP000184520"/>
    </source>
</evidence>
<dbReference type="PANTHER" id="PTHR30203">
    <property type="entry name" value="OUTER MEMBRANE CATION EFFLUX PROTEIN"/>
    <property type="match status" value="1"/>
</dbReference>
<reference evidence="3" key="1">
    <citation type="submission" date="2016-11" db="EMBL/GenBank/DDBJ databases">
        <authorList>
            <person name="Varghese N."/>
            <person name="Submissions S."/>
        </authorList>
    </citation>
    <scope>NUCLEOTIDE SEQUENCE [LARGE SCALE GENOMIC DNA]</scope>
    <source>
        <strain evidence="3">CGMCC 1.8995</strain>
    </source>
</reference>
<gene>
    <name evidence="2" type="ORF">SAMN05216361_0644</name>
</gene>
<dbReference type="PANTHER" id="PTHR30203:SF24">
    <property type="entry name" value="BLR4935 PROTEIN"/>
    <property type="match status" value="1"/>
</dbReference>
<evidence type="ECO:0000313" key="2">
    <source>
        <dbReference type="EMBL" id="SHF85527.1"/>
    </source>
</evidence>
<keyword evidence="3" id="KW-1185">Reference proteome</keyword>
<dbReference type="Proteomes" id="UP000184520">
    <property type="component" value="Unassembled WGS sequence"/>
</dbReference>
<protein>
    <submittedName>
        <fullName evidence="2">Outer membrane protein, cobalt-zinc-cadmium efflux system</fullName>
    </submittedName>
</protein>
<sequence length="426" mass="46735">MKLYPRRNASEKPIMGRFLCTLVGGLLALSTAYAAETTTPINLQAAISNTLSTHPELAVFASRAQVIAGEIRQAGIADRATINLTVEDAFGTGEQELIKSMQTTFTYTWVVQDEILDARVAAATSGQAILKIEQQIAALDLAADTAAKYIGVLIAQERLKLQKLSVIQSEEVLANVTAKVTAGIAPVTEQFLAKAELQRRLLAVEDALHEIKARKYALTSLWGLQHQEFTFSGDLLDIPARPDVEMTLARIKDTPQLQKFATEERVLASKIALADTEATPRWQFSAGVRRLESTDDFGLVAGVSIPWGEKASNAGTIMALKAQQDGLLSQYKAAEQALDAKLYVLLLELEHSYHVIETIKTGIIPELENALTEANRAFENGQLNYSVWSDIRNQHISAQLQLLDAYEMLHLQHIEIQRLTGTSLSS</sequence>
<name>A0A1M5F245_9ALTE</name>
<dbReference type="GO" id="GO:0015562">
    <property type="term" value="F:efflux transmembrane transporter activity"/>
    <property type="evidence" value="ECO:0007669"/>
    <property type="project" value="InterPro"/>
</dbReference>
<proteinExistence type="predicted"/>
<dbReference type="AlphaFoldDB" id="A0A1M5F245"/>
<evidence type="ECO:0000256" key="1">
    <source>
        <dbReference type="SAM" id="SignalP"/>
    </source>
</evidence>
<dbReference type="InterPro" id="IPR010131">
    <property type="entry name" value="MdtP/NodT-like"/>
</dbReference>
<accession>A0A1M5F245</accession>
<feature type="chain" id="PRO_5012228950" evidence="1">
    <location>
        <begin position="35"/>
        <end position="426"/>
    </location>
</feature>
<feature type="signal peptide" evidence="1">
    <location>
        <begin position="1"/>
        <end position="34"/>
    </location>
</feature>
<dbReference type="RefSeq" id="WP_073317656.1">
    <property type="nucleotide sequence ID" value="NZ_FQWD01000001.1"/>
</dbReference>
<dbReference type="SUPFAM" id="SSF56954">
    <property type="entry name" value="Outer membrane efflux proteins (OEP)"/>
    <property type="match status" value="1"/>
</dbReference>
<dbReference type="STRING" id="634436.SAMN05216361_0644"/>